<evidence type="ECO:0000313" key="2">
    <source>
        <dbReference type="EMBL" id="CAI9297423.1"/>
    </source>
</evidence>
<proteinExistence type="predicted"/>
<name>A0AA35ZS92_LACSI</name>
<evidence type="ECO:0000313" key="3">
    <source>
        <dbReference type="Proteomes" id="UP001177003"/>
    </source>
</evidence>
<feature type="region of interest" description="Disordered" evidence="1">
    <location>
        <begin position="39"/>
        <end position="60"/>
    </location>
</feature>
<evidence type="ECO:0000256" key="1">
    <source>
        <dbReference type="SAM" id="MobiDB-lite"/>
    </source>
</evidence>
<reference evidence="2" key="1">
    <citation type="submission" date="2023-04" db="EMBL/GenBank/DDBJ databases">
        <authorList>
            <person name="Vijverberg K."/>
            <person name="Xiong W."/>
            <person name="Schranz E."/>
        </authorList>
    </citation>
    <scope>NUCLEOTIDE SEQUENCE</scope>
</reference>
<accession>A0AA35ZS92</accession>
<gene>
    <name evidence="2" type="ORF">LSALG_LOCUS36240</name>
</gene>
<keyword evidence="3" id="KW-1185">Reference proteome</keyword>
<feature type="region of interest" description="Disordered" evidence="1">
    <location>
        <begin position="97"/>
        <end position="123"/>
    </location>
</feature>
<dbReference type="AlphaFoldDB" id="A0AA35ZS92"/>
<dbReference type="Proteomes" id="UP001177003">
    <property type="component" value="Chromosome 8"/>
</dbReference>
<organism evidence="2 3">
    <name type="scientific">Lactuca saligna</name>
    <name type="common">Willowleaf lettuce</name>
    <dbReference type="NCBI Taxonomy" id="75948"/>
    <lineage>
        <taxon>Eukaryota</taxon>
        <taxon>Viridiplantae</taxon>
        <taxon>Streptophyta</taxon>
        <taxon>Embryophyta</taxon>
        <taxon>Tracheophyta</taxon>
        <taxon>Spermatophyta</taxon>
        <taxon>Magnoliopsida</taxon>
        <taxon>eudicotyledons</taxon>
        <taxon>Gunneridae</taxon>
        <taxon>Pentapetalae</taxon>
        <taxon>asterids</taxon>
        <taxon>campanulids</taxon>
        <taxon>Asterales</taxon>
        <taxon>Asteraceae</taxon>
        <taxon>Cichorioideae</taxon>
        <taxon>Cichorieae</taxon>
        <taxon>Lactucinae</taxon>
        <taxon>Lactuca</taxon>
    </lineage>
</organism>
<dbReference type="EMBL" id="OX465084">
    <property type="protein sequence ID" value="CAI9297423.1"/>
    <property type="molecule type" value="Genomic_DNA"/>
</dbReference>
<protein>
    <submittedName>
        <fullName evidence="2">Uncharacterized protein</fullName>
    </submittedName>
</protein>
<feature type="compositionally biased region" description="Basic residues" evidence="1">
    <location>
        <begin position="98"/>
        <end position="107"/>
    </location>
</feature>
<sequence>MLKRVDPTNTVFVTYLQTIDTTVETGTLLEREETKFKCTKKTDAGSSEKQIKESKSTKVTKKLPVTEAEPIIPEVSIVDTPLTQKEIIPSKTGVFQRIKMKSKHKSRSPLTNVVRKPHVNHQGVLIREIPAPVSPSSKK</sequence>